<dbReference type="InterPro" id="IPR011701">
    <property type="entry name" value="MFS"/>
</dbReference>
<evidence type="ECO:0000256" key="4">
    <source>
        <dbReference type="ARBA" id="ARBA00023136"/>
    </source>
</evidence>
<accession>A0A9P8YIE1</accession>
<comment type="subcellular location">
    <subcellularLocation>
        <location evidence="1">Membrane</location>
        <topology evidence="1">Multi-pass membrane protein</topology>
    </subcellularLocation>
</comment>
<feature type="transmembrane region" description="Helical" evidence="5">
    <location>
        <begin position="85"/>
        <end position="104"/>
    </location>
</feature>
<evidence type="ECO:0000256" key="1">
    <source>
        <dbReference type="ARBA" id="ARBA00004141"/>
    </source>
</evidence>
<feature type="transmembrane region" description="Helical" evidence="5">
    <location>
        <begin position="156"/>
        <end position="176"/>
    </location>
</feature>
<evidence type="ECO:0000256" key="3">
    <source>
        <dbReference type="ARBA" id="ARBA00022989"/>
    </source>
</evidence>
<evidence type="ECO:0000313" key="7">
    <source>
        <dbReference type="Proteomes" id="UP000756346"/>
    </source>
</evidence>
<evidence type="ECO:0000256" key="5">
    <source>
        <dbReference type="SAM" id="Phobius"/>
    </source>
</evidence>
<evidence type="ECO:0000256" key="2">
    <source>
        <dbReference type="ARBA" id="ARBA00022692"/>
    </source>
</evidence>
<keyword evidence="3 5" id="KW-1133">Transmembrane helix</keyword>
<feature type="transmembrane region" description="Helical" evidence="5">
    <location>
        <begin position="188"/>
        <end position="210"/>
    </location>
</feature>
<keyword evidence="4 5" id="KW-0472">Membrane</keyword>
<dbReference type="AlphaFoldDB" id="A0A9P8YIE1"/>
<dbReference type="GeneID" id="70181865"/>
<dbReference type="Gene3D" id="1.20.1250.20">
    <property type="entry name" value="MFS general substrate transporter like domains"/>
    <property type="match status" value="1"/>
</dbReference>
<feature type="transmembrane region" description="Helical" evidence="5">
    <location>
        <begin position="257"/>
        <end position="275"/>
    </location>
</feature>
<proteinExistence type="predicted"/>
<dbReference type="OrthoDB" id="4161376at2759"/>
<dbReference type="GO" id="GO:0022857">
    <property type="term" value="F:transmembrane transporter activity"/>
    <property type="evidence" value="ECO:0007669"/>
    <property type="project" value="InterPro"/>
</dbReference>
<gene>
    <name evidence="6" type="ORF">B0I36DRAFT_310998</name>
</gene>
<keyword evidence="7" id="KW-1185">Reference proteome</keyword>
<dbReference type="EMBL" id="JAGTJQ010000001">
    <property type="protein sequence ID" value="KAH7040567.1"/>
    <property type="molecule type" value="Genomic_DNA"/>
</dbReference>
<reference evidence="6" key="1">
    <citation type="journal article" date="2021" name="Nat. Commun.">
        <title>Genetic determinants of endophytism in the Arabidopsis root mycobiome.</title>
        <authorList>
            <person name="Mesny F."/>
            <person name="Miyauchi S."/>
            <person name="Thiergart T."/>
            <person name="Pickel B."/>
            <person name="Atanasova L."/>
            <person name="Karlsson M."/>
            <person name="Huettel B."/>
            <person name="Barry K.W."/>
            <person name="Haridas S."/>
            <person name="Chen C."/>
            <person name="Bauer D."/>
            <person name="Andreopoulos W."/>
            <person name="Pangilinan J."/>
            <person name="LaButti K."/>
            <person name="Riley R."/>
            <person name="Lipzen A."/>
            <person name="Clum A."/>
            <person name="Drula E."/>
            <person name="Henrissat B."/>
            <person name="Kohler A."/>
            <person name="Grigoriev I.V."/>
            <person name="Martin F.M."/>
            <person name="Hacquard S."/>
        </authorList>
    </citation>
    <scope>NUCLEOTIDE SEQUENCE</scope>
    <source>
        <strain evidence="6">MPI-CAGE-CH-0230</strain>
    </source>
</reference>
<sequence>MGGVGSVIVATAPSFTVAILGHCVMGCGLANQPLLFTIIAEILPRRWRSFGHASLMVTSCLGSTVGLLVVGGIPPQDHFGAWRTYYFVNLGCHAVGVLFAVLAYRSPSPDMPEVVQRRELTRMDWPGYTILFFALSAFSASFFISHAPTSAEQDSAIPGFLVGLLMVIALLIYELVGRKDGFLNHNLFLHRNFALATLSLFGAGVSFAAFEWCFLTQTVNLYDADPFLSGVRSIVTLVSAMIAAPLAAWYCCAKRKIRGASVVGFAACLAFYIAMAHTDQTTNIQTWIYPTFLGAAMGILMVTLPTSAQLSIPSQLLSMGTALLICGFILGRSIGFIIYDHLVQSAMVEGYPAIVHRLLYSGSPKEFADEVITYLKSNQAGPLPDVPGLTDAILDDGMAALKACYVAAFKKAWIAAGCFAGVSMLTASPMDNPEEQFTMKIDVPLESTAEVEPKP</sequence>
<dbReference type="Pfam" id="PF07690">
    <property type="entry name" value="MFS_1"/>
    <property type="match status" value="1"/>
</dbReference>
<feature type="transmembrane region" description="Helical" evidence="5">
    <location>
        <begin position="50"/>
        <end position="73"/>
    </location>
</feature>
<dbReference type="SUPFAM" id="SSF103473">
    <property type="entry name" value="MFS general substrate transporter"/>
    <property type="match status" value="1"/>
</dbReference>
<name>A0A9P8YIE1_9PEZI</name>
<comment type="caution">
    <text evidence="6">The sequence shown here is derived from an EMBL/GenBank/DDBJ whole genome shotgun (WGS) entry which is preliminary data.</text>
</comment>
<dbReference type="InterPro" id="IPR036259">
    <property type="entry name" value="MFS_trans_sf"/>
</dbReference>
<keyword evidence="2 5" id="KW-0812">Transmembrane</keyword>
<feature type="transmembrane region" description="Helical" evidence="5">
    <location>
        <begin position="287"/>
        <end position="304"/>
    </location>
</feature>
<dbReference type="RefSeq" id="XP_046018622.1">
    <property type="nucleotide sequence ID" value="XM_046152319.1"/>
</dbReference>
<feature type="transmembrane region" description="Helical" evidence="5">
    <location>
        <begin position="316"/>
        <end position="339"/>
    </location>
</feature>
<organism evidence="6 7">
    <name type="scientific">Microdochium trichocladiopsis</name>
    <dbReference type="NCBI Taxonomy" id="1682393"/>
    <lineage>
        <taxon>Eukaryota</taxon>
        <taxon>Fungi</taxon>
        <taxon>Dikarya</taxon>
        <taxon>Ascomycota</taxon>
        <taxon>Pezizomycotina</taxon>
        <taxon>Sordariomycetes</taxon>
        <taxon>Xylariomycetidae</taxon>
        <taxon>Xylariales</taxon>
        <taxon>Microdochiaceae</taxon>
        <taxon>Microdochium</taxon>
    </lineage>
</organism>
<dbReference type="Proteomes" id="UP000756346">
    <property type="component" value="Unassembled WGS sequence"/>
</dbReference>
<dbReference type="GO" id="GO:0005886">
    <property type="term" value="C:plasma membrane"/>
    <property type="evidence" value="ECO:0007669"/>
    <property type="project" value="TreeGrafter"/>
</dbReference>
<protein>
    <submittedName>
        <fullName evidence="6">Major facilitator superfamily domain-containing protein</fullName>
    </submittedName>
</protein>
<dbReference type="PANTHER" id="PTHR23501">
    <property type="entry name" value="MAJOR FACILITATOR SUPERFAMILY"/>
    <property type="match status" value="1"/>
</dbReference>
<dbReference type="PANTHER" id="PTHR23501:SF195">
    <property type="entry name" value="PEP5"/>
    <property type="match status" value="1"/>
</dbReference>
<feature type="transmembrane region" description="Helical" evidence="5">
    <location>
        <begin position="125"/>
        <end position="144"/>
    </location>
</feature>
<feature type="transmembrane region" description="Helical" evidence="5">
    <location>
        <begin position="230"/>
        <end position="250"/>
    </location>
</feature>
<evidence type="ECO:0000313" key="6">
    <source>
        <dbReference type="EMBL" id="KAH7040567.1"/>
    </source>
</evidence>
<feature type="transmembrane region" description="Helical" evidence="5">
    <location>
        <begin position="6"/>
        <end position="29"/>
    </location>
</feature>